<evidence type="ECO:0000313" key="3">
    <source>
        <dbReference type="Proteomes" id="UP000095081"/>
    </source>
</evidence>
<proteinExistence type="predicted"/>
<evidence type="ECO:0000313" key="2">
    <source>
        <dbReference type="EMBL" id="PTC25969.1"/>
    </source>
</evidence>
<reference evidence="2 4" key="2">
    <citation type="submission" date="2018-03" db="EMBL/GenBank/DDBJ databases">
        <title>Diversity of bacteria associated with corn roots inoculated with woodland soils in Canada, and Description of Pseudomonas aylmerense sp. nov.</title>
        <authorList>
            <person name="Tambong J.T."/>
            <person name="Xu R."/>
            <person name="Tchagang C."/>
        </authorList>
    </citation>
    <scope>NUCLEOTIDE SEQUENCE [LARGE SCALE GENOMIC DNA]</scope>
    <source>
        <strain evidence="2 4">S1E44</strain>
    </source>
</reference>
<protein>
    <recommendedName>
        <fullName evidence="5">Strictosidine synthase</fullName>
    </recommendedName>
</protein>
<name>A0A2T4FRG8_9PSED</name>
<reference evidence="1 3" key="1">
    <citation type="submission" date="2016-06" db="EMBL/GenBank/DDBJ databases">
        <title>Draft genome sequence of Pseudomonas sp. S1E40, a novel strain antagonistic activity to fungal plant pathogen.</title>
        <authorList>
            <person name="Tambong J.T."/>
            <person name="Tchagang C."/>
            <person name="Xu R."/>
        </authorList>
    </citation>
    <scope>NUCLEOTIDE SEQUENCE [LARGE SCALE GENOMIC DNA]</scope>
    <source>
        <strain evidence="1 3">S1E40</strain>
    </source>
</reference>
<accession>A0A2T4FRG8</accession>
<dbReference type="SUPFAM" id="SSF101898">
    <property type="entry name" value="NHL repeat"/>
    <property type="match status" value="1"/>
</dbReference>
<dbReference type="Proteomes" id="UP000095081">
    <property type="component" value="Unassembled WGS sequence"/>
</dbReference>
<sequence length="294" mass="32655">MIRILKTALCTLVLVCTAALGFFAWQTYYPVSASGQWHYQVLHTDVAKAASLMPLDDGSLMVSQELDDGKGSIVRIHPDGSREVVVGNLSKPDGMFATRGGWVFSQEALDSPVSFLKDGHVTELFRGQNVQGLWDDGDYLYAMEDRRDEGRVLRYRWSDQSLSVVRTGMDEGESIIRCSDGRMLYTKKKEGMVRELTEDGSDPMVVDGLNQPTFLMCDARGLWINEDATHRARLLLIDKQGHRQTILSFLKAPQSIVPTTRGTYLLAEGGRDRVLELTPPMAHVAVGDDGASTR</sequence>
<dbReference type="InterPro" id="IPR011042">
    <property type="entry name" value="6-blade_b-propeller_TolB-like"/>
</dbReference>
<gene>
    <name evidence="1" type="ORF">BBG20_00090</name>
    <name evidence="2" type="ORF">C9382_22995</name>
</gene>
<dbReference type="Proteomes" id="UP000240571">
    <property type="component" value="Unassembled WGS sequence"/>
</dbReference>
<dbReference type="Gene3D" id="2.120.10.30">
    <property type="entry name" value="TolB, C-terminal domain"/>
    <property type="match status" value="1"/>
</dbReference>
<organism evidence="2 4">
    <name type="scientific">Pseudomonas aylmerensis</name>
    <dbReference type="NCBI Taxonomy" id="1869229"/>
    <lineage>
        <taxon>Bacteria</taxon>
        <taxon>Pseudomonadati</taxon>
        <taxon>Pseudomonadota</taxon>
        <taxon>Gammaproteobacteria</taxon>
        <taxon>Pseudomonadales</taxon>
        <taxon>Pseudomonadaceae</taxon>
        <taxon>Pseudomonas</taxon>
    </lineage>
</organism>
<dbReference type="RefSeq" id="WP_065899483.1">
    <property type="nucleotide sequence ID" value="NZ_MAUE01000001.1"/>
</dbReference>
<dbReference type="AlphaFoldDB" id="A0A2T4FRG8"/>
<dbReference type="OrthoDB" id="6950397at2"/>
<evidence type="ECO:0008006" key="5">
    <source>
        <dbReference type="Google" id="ProtNLM"/>
    </source>
</evidence>
<keyword evidence="3" id="KW-1185">Reference proteome</keyword>
<dbReference type="EMBL" id="PYWW01000049">
    <property type="protein sequence ID" value="PTC25969.1"/>
    <property type="molecule type" value="Genomic_DNA"/>
</dbReference>
<comment type="caution">
    <text evidence="2">The sequence shown here is derived from an EMBL/GenBank/DDBJ whole genome shotgun (WGS) entry which is preliminary data.</text>
</comment>
<evidence type="ECO:0000313" key="1">
    <source>
        <dbReference type="EMBL" id="OCW30552.1"/>
    </source>
</evidence>
<evidence type="ECO:0000313" key="4">
    <source>
        <dbReference type="Proteomes" id="UP000240571"/>
    </source>
</evidence>
<dbReference type="EMBL" id="MAUE01000001">
    <property type="protein sequence ID" value="OCW30552.1"/>
    <property type="molecule type" value="Genomic_DNA"/>
</dbReference>